<dbReference type="EMBL" id="QXFU01000209">
    <property type="protein sequence ID" value="KAE9040236.1"/>
    <property type="molecule type" value="Genomic_DNA"/>
</dbReference>
<organism evidence="3 4">
    <name type="scientific">Phytophthora rubi</name>
    <dbReference type="NCBI Taxonomy" id="129364"/>
    <lineage>
        <taxon>Eukaryota</taxon>
        <taxon>Sar</taxon>
        <taxon>Stramenopiles</taxon>
        <taxon>Oomycota</taxon>
        <taxon>Peronosporomycetes</taxon>
        <taxon>Peronosporales</taxon>
        <taxon>Peronosporaceae</taxon>
        <taxon>Phytophthora</taxon>
    </lineage>
</organism>
<gene>
    <name evidence="3" type="ORF">PR001_g4817</name>
    <name evidence="2" type="ORF">PR002_g5056</name>
</gene>
<feature type="chain" id="PRO_5036380291" description="RxLR effector protein" evidence="1">
    <location>
        <begin position="27"/>
        <end position="54"/>
    </location>
</feature>
<sequence length="54" mass="6000">MPSNACSFVNFYVTALLVMMINQSHLVPSNNARVREHPHPVDPIKIIVGKQAVD</sequence>
<evidence type="ECO:0000313" key="3">
    <source>
        <dbReference type="EMBL" id="KAE9045805.1"/>
    </source>
</evidence>
<dbReference type="Proteomes" id="UP000429607">
    <property type="component" value="Unassembled WGS sequence"/>
</dbReference>
<evidence type="ECO:0000313" key="4">
    <source>
        <dbReference type="Proteomes" id="UP000429607"/>
    </source>
</evidence>
<dbReference type="Proteomes" id="UP000435112">
    <property type="component" value="Unassembled WGS sequence"/>
</dbReference>
<name>A0A6A3NWE2_9STRA</name>
<evidence type="ECO:0000313" key="2">
    <source>
        <dbReference type="EMBL" id="KAE9040236.1"/>
    </source>
</evidence>
<feature type="signal peptide" evidence="1">
    <location>
        <begin position="1"/>
        <end position="26"/>
    </location>
</feature>
<protein>
    <recommendedName>
        <fullName evidence="6">RxLR effector protein</fullName>
    </recommendedName>
</protein>
<reference evidence="4 5" key="1">
    <citation type="submission" date="2018-09" db="EMBL/GenBank/DDBJ databases">
        <title>Genomic investigation of the strawberry pathogen Phytophthora fragariae indicates pathogenicity is determined by transcriptional variation in three key races.</title>
        <authorList>
            <person name="Adams T.M."/>
            <person name="Armitage A.D."/>
            <person name="Sobczyk M.K."/>
            <person name="Bates H.J."/>
            <person name="Dunwell J.M."/>
            <person name="Nellist C.F."/>
            <person name="Harrison R.J."/>
        </authorList>
    </citation>
    <scope>NUCLEOTIDE SEQUENCE [LARGE SCALE GENOMIC DNA]</scope>
    <source>
        <strain evidence="3 4">SCRP249</strain>
        <strain evidence="2 5">SCRP324</strain>
    </source>
</reference>
<accession>A0A6A3NWE2</accession>
<dbReference type="EMBL" id="QXFV01000204">
    <property type="protein sequence ID" value="KAE9045805.1"/>
    <property type="molecule type" value="Genomic_DNA"/>
</dbReference>
<evidence type="ECO:0000256" key="1">
    <source>
        <dbReference type="SAM" id="SignalP"/>
    </source>
</evidence>
<keyword evidence="1" id="KW-0732">Signal</keyword>
<evidence type="ECO:0000313" key="5">
    <source>
        <dbReference type="Proteomes" id="UP000435112"/>
    </source>
</evidence>
<proteinExistence type="predicted"/>
<dbReference type="AlphaFoldDB" id="A0A6A3NWE2"/>
<comment type="caution">
    <text evidence="3">The sequence shown here is derived from an EMBL/GenBank/DDBJ whole genome shotgun (WGS) entry which is preliminary data.</text>
</comment>
<evidence type="ECO:0008006" key="6">
    <source>
        <dbReference type="Google" id="ProtNLM"/>
    </source>
</evidence>